<dbReference type="AlphaFoldDB" id="A0AAD5S7W2"/>
<reference evidence="1" key="1">
    <citation type="submission" date="2020-05" db="EMBL/GenBank/DDBJ databases">
        <title>Phylogenomic resolution of chytrid fungi.</title>
        <authorList>
            <person name="Stajich J.E."/>
            <person name="Amses K."/>
            <person name="Simmons R."/>
            <person name="Seto K."/>
            <person name="Myers J."/>
            <person name="Bonds A."/>
            <person name="Quandt C.A."/>
            <person name="Barry K."/>
            <person name="Liu P."/>
            <person name="Grigoriev I."/>
            <person name="Longcore J.E."/>
            <person name="James T.Y."/>
        </authorList>
    </citation>
    <scope>NUCLEOTIDE SEQUENCE</scope>
    <source>
        <strain evidence="1">JEL0318</strain>
    </source>
</reference>
<accession>A0AAD5S7W2</accession>
<name>A0AAD5S7W2_9FUNG</name>
<feature type="non-terminal residue" evidence="1">
    <location>
        <position position="116"/>
    </location>
</feature>
<evidence type="ECO:0000313" key="2">
    <source>
        <dbReference type="Proteomes" id="UP001212841"/>
    </source>
</evidence>
<organism evidence="1 2">
    <name type="scientific">Rhizophlyctis rosea</name>
    <dbReference type="NCBI Taxonomy" id="64517"/>
    <lineage>
        <taxon>Eukaryota</taxon>
        <taxon>Fungi</taxon>
        <taxon>Fungi incertae sedis</taxon>
        <taxon>Chytridiomycota</taxon>
        <taxon>Chytridiomycota incertae sedis</taxon>
        <taxon>Chytridiomycetes</taxon>
        <taxon>Rhizophlyctidales</taxon>
        <taxon>Rhizophlyctidaceae</taxon>
        <taxon>Rhizophlyctis</taxon>
    </lineage>
</organism>
<dbReference type="EMBL" id="JADGJD010000933">
    <property type="protein sequence ID" value="KAJ3047600.1"/>
    <property type="molecule type" value="Genomic_DNA"/>
</dbReference>
<gene>
    <name evidence="1" type="ORF">HK097_011399</name>
</gene>
<keyword evidence="2" id="KW-1185">Reference proteome</keyword>
<dbReference type="Proteomes" id="UP001212841">
    <property type="component" value="Unassembled WGS sequence"/>
</dbReference>
<comment type="caution">
    <text evidence="1">The sequence shown here is derived from an EMBL/GenBank/DDBJ whole genome shotgun (WGS) entry which is preliminary data.</text>
</comment>
<proteinExistence type="predicted"/>
<protein>
    <submittedName>
        <fullName evidence="1">Uncharacterized protein</fullName>
    </submittedName>
</protein>
<sequence>MGGTVKAETGNAQNAVEADLGAPAVVAEDTLGAVQVGDLVTGGAAEMGGSGDLGEAIGGGDEAAELQVIEVGLPVTGESGEGSQASTMKEVRWKERIPKEEFLDKLKIVRHLAEVF</sequence>
<evidence type="ECO:0000313" key="1">
    <source>
        <dbReference type="EMBL" id="KAJ3047600.1"/>
    </source>
</evidence>